<evidence type="ECO:0000256" key="1">
    <source>
        <dbReference type="ARBA" id="ARBA00010879"/>
    </source>
</evidence>
<reference evidence="4" key="4">
    <citation type="submission" date="2025-09" db="UniProtKB">
        <authorList>
            <consortium name="Ensembl"/>
        </authorList>
    </citation>
    <scope>IDENTIFICATION</scope>
</reference>
<reference evidence="5" key="1">
    <citation type="submission" date="2013-03" db="EMBL/GenBank/DDBJ databases">
        <authorList>
            <person name="Jeffery W."/>
            <person name="Warren W."/>
            <person name="Wilson R.K."/>
        </authorList>
    </citation>
    <scope>NUCLEOTIDE SEQUENCE</scope>
    <source>
        <strain evidence="5">female</strain>
    </source>
</reference>
<evidence type="ECO:0000313" key="4">
    <source>
        <dbReference type="Ensembl" id="ENSAMXP00000047053.1"/>
    </source>
</evidence>
<dbReference type="EC" id="3.1.26.4" evidence="2"/>
<dbReference type="CDD" id="cd01650">
    <property type="entry name" value="RT_nLTR_like"/>
    <property type="match status" value="1"/>
</dbReference>
<name>A0A3B1JXQ2_ASTMX</name>
<dbReference type="STRING" id="7994.ENSAMXP00000047053"/>
<reference evidence="4" key="3">
    <citation type="submission" date="2025-08" db="UniProtKB">
        <authorList>
            <consortium name="Ensembl"/>
        </authorList>
    </citation>
    <scope>IDENTIFICATION</scope>
</reference>
<dbReference type="Ensembl" id="ENSAMXT00000052264.1">
    <property type="protein sequence ID" value="ENSAMXP00000047053.1"/>
    <property type="gene ID" value="ENSAMXG00000036492.1"/>
</dbReference>
<proteinExistence type="inferred from homology"/>
<dbReference type="InterPro" id="IPR043502">
    <property type="entry name" value="DNA/RNA_pol_sf"/>
</dbReference>
<dbReference type="InterPro" id="IPR043128">
    <property type="entry name" value="Rev_trsase/Diguanyl_cyclase"/>
</dbReference>
<feature type="domain" description="Reverse transcriptase" evidence="3">
    <location>
        <begin position="144"/>
        <end position="415"/>
    </location>
</feature>
<dbReference type="GO" id="GO:0004523">
    <property type="term" value="F:RNA-DNA hybrid ribonuclease activity"/>
    <property type="evidence" value="ECO:0007669"/>
    <property type="project" value="UniProtKB-EC"/>
</dbReference>
<comment type="similarity">
    <text evidence="1">Belongs to the beta type-B retroviral polymerase family. HERV class-II K(HML-2) pol subfamily.</text>
</comment>
<dbReference type="SUPFAM" id="SSF56672">
    <property type="entry name" value="DNA/RNA polymerases"/>
    <property type="match status" value="1"/>
</dbReference>
<dbReference type="InParanoid" id="A0A3B1JXQ2"/>
<reference evidence="5" key="2">
    <citation type="journal article" date="2014" name="Nat. Commun.">
        <title>The cavefish genome reveals candidate genes for eye loss.</title>
        <authorList>
            <person name="McGaugh S.E."/>
            <person name="Gross J.B."/>
            <person name="Aken B."/>
            <person name="Blin M."/>
            <person name="Borowsky R."/>
            <person name="Chalopin D."/>
            <person name="Hinaux H."/>
            <person name="Jeffery W.R."/>
            <person name="Keene A."/>
            <person name="Ma L."/>
            <person name="Minx P."/>
            <person name="Murphy D."/>
            <person name="O'Quin K.E."/>
            <person name="Retaux S."/>
            <person name="Rohner N."/>
            <person name="Searle S.M."/>
            <person name="Stahl B.A."/>
            <person name="Tabin C."/>
            <person name="Volff J.N."/>
            <person name="Yoshizawa M."/>
            <person name="Warren W.C."/>
        </authorList>
    </citation>
    <scope>NUCLEOTIDE SEQUENCE [LARGE SCALE GENOMIC DNA]</scope>
    <source>
        <strain evidence="5">female</strain>
    </source>
</reference>
<organism evidence="4 5">
    <name type="scientific">Astyanax mexicanus</name>
    <name type="common">Blind cave fish</name>
    <name type="synonym">Astyanax fasciatus mexicanus</name>
    <dbReference type="NCBI Taxonomy" id="7994"/>
    <lineage>
        <taxon>Eukaryota</taxon>
        <taxon>Metazoa</taxon>
        <taxon>Chordata</taxon>
        <taxon>Craniata</taxon>
        <taxon>Vertebrata</taxon>
        <taxon>Euteleostomi</taxon>
        <taxon>Actinopterygii</taxon>
        <taxon>Neopterygii</taxon>
        <taxon>Teleostei</taxon>
        <taxon>Ostariophysi</taxon>
        <taxon>Characiformes</taxon>
        <taxon>Characoidei</taxon>
        <taxon>Acestrorhamphidae</taxon>
        <taxon>Acestrorhamphinae</taxon>
        <taxon>Astyanax</taxon>
    </lineage>
</organism>
<dbReference type="AlphaFoldDB" id="A0A3B1JXQ2"/>
<dbReference type="GeneTree" id="ENSGT01150000286929"/>
<evidence type="ECO:0000256" key="2">
    <source>
        <dbReference type="ARBA" id="ARBA00012180"/>
    </source>
</evidence>
<dbReference type="Gene3D" id="3.30.70.270">
    <property type="match status" value="1"/>
</dbReference>
<dbReference type="Bgee" id="ENSAMXG00000036492">
    <property type="expression patterns" value="Expressed in intestine and 1 other cell type or tissue"/>
</dbReference>
<dbReference type="Pfam" id="PF00078">
    <property type="entry name" value="RVT_1"/>
    <property type="match status" value="1"/>
</dbReference>
<protein>
    <recommendedName>
        <fullName evidence="2">ribonuclease H</fullName>
        <ecNumber evidence="2">3.1.26.4</ecNumber>
    </recommendedName>
</protein>
<dbReference type="PANTHER" id="PTHR47027">
    <property type="entry name" value="REVERSE TRANSCRIPTASE DOMAIN-CONTAINING PROTEIN"/>
    <property type="match status" value="1"/>
</dbReference>
<dbReference type="Proteomes" id="UP000018467">
    <property type="component" value="Unassembled WGS sequence"/>
</dbReference>
<dbReference type="PANTHER" id="PTHR47027:SF8">
    <property type="entry name" value="RIBONUCLEASE H"/>
    <property type="match status" value="1"/>
</dbReference>
<accession>A0A3B1JXQ2</accession>
<evidence type="ECO:0000259" key="3">
    <source>
        <dbReference type="PROSITE" id="PS50878"/>
    </source>
</evidence>
<sequence length="474" mass="53794">DKTSKKLQVKYSGPYPILNGPIEDERSKRAMDLPTVREDQKQNQLTVIEDKDEELLTEKAAVMERWTEYCKELYNFPIKPDNTLLKKEQDTREVARLPVLKEEVRHAVKRLKTGKSPGPDNIPAELLKNGGEDTISILTSMCQKIWESKEWPEEWTKSLIILLPKKGNPRHCQNHRTISLISHPSKVMLRVILDRLTSQAEEILAEEQAGFRKGRSTVEQVFNCRVLIEKHIAHQKELYHNFIDFKKAFDRVWHEGLWQVLRDFSIEEGVVQMIQTLYHNASSAVLLNSQVGEFFRTTVGVRQGCLLSPVLFNLYLENIMREALEGHQTSISIGGRPVCNLHFADDIDLMGGSNQELQSLTDKLAGRAGAYGMEVSTDKSKVMVNSINNICSANITMNGQQLDEVDTFKYLGSILSQDGRCTAEIKIRITITTSAMAGLRKTWQSKELSFNTKLKLIKSPWSCQSSCMDAKAGL</sequence>
<dbReference type="InterPro" id="IPR000477">
    <property type="entry name" value="RT_dom"/>
</dbReference>
<keyword evidence="5" id="KW-1185">Reference proteome</keyword>
<dbReference type="PROSITE" id="PS50878">
    <property type="entry name" value="RT_POL"/>
    <property type="match status" value="1"/>
</dbReference>
<evidence type="ECO:0000313" key="5">
    <source>
        <dbReference type="Proteomes" id="UP000018467"/>
    </source>
</evidence>